<feature type="domain" description="HTH lysR-type" evidence="6">
    <location>
        <begin position="1"/>
        <end position="56"/>
    </location>
</feature>
<dbReference type="PANTHER" id="PTHR30346">
    <property type="entry name" value="TRANSCRIPTIONAL DUAL REGULATOR HCAR-RELATED"/>
    <property type="match status" value="1"/>
</dbReference>
<name>A0ABP9KXA9_9NOCA</name>
<dbReference type="PANTHER" id="PTHR30346:SF0">
    <property type="entry name" value="HCA OPERON TRANSCRIPTIONAL ACTIVATOR HCAR"/>
    <property type="match status" value="1"/>
</dbReference>
<evidence type="ECO:0000256" key="5">
    <source>
        <dbReference type="ARBA" id="ARBA00023163"/>
    </source>
</evidence>
<dbReference type="SUPFAM" id="SSF53850">
    <property type="entry name" value="Periplasmic binding protein-like II"/>
    <property type="match status" value="1"/>
</dbReference>
<evidence type="ECO:0000259" key="6">
    <source>
        <dbReference type="PROSITE" id="PS50931"/>
    </source>
</evidence>
<dbReference type="InterPro" id="IPR036390">
    <property type="entry name" value="WH_DNA-bd_sf"/>
</dbReference>
<evidence type="ECO:0000256" key="3">
    <source>
        <dbReference type="ARBA" id="ARBA00023125"/>
    </source>
</evidence>
<dbReference type="PRINTS" id="PR00039">
    <property type="entry name" value="HTHLYSR"/>
</dbReference>
<evidence type="ECO:0000256" key="1">
    <source>
        <dbReference type="ARBA" id="ARBA00009437"/>
    </source>
</evidence>
<accession>A0ABP9KXA9</accession>
<dbReference type="CDD" id="cd05466">
    <property type="entry name" value="PBP2_LTTR_substrate"/>
    <property type="match status" value="1"/>
</dbReference>
<dbReference type="Gene3D" id="1.10.10.10">
    <property type="entry name" value="Winged helix-like DNA-binding domain superfamily/Winged helix DNA-binding domain"/>
    <property type="match status" value="1"/>
</dbReference>
<dbReference type="Pfam" id="PF03466">
    <property type="entry name" value="LysR_substrate"/>
    <property type="match status" value="1"/>
</dbReference>
<gene>
    <name evidence="7" type="ORF">GCM10023318_54650</name>
</gene>
<proteinExistence type="inferred from homology"/>
<keyword evidence="4" id="KW-0010">Activator</keyword>
<keyword evidence="2" id="KW-0805">Transcription regulation</keyword>
<dbReference type="Pfam" id="PF00126">
    <property type="entry name" value="HTH_1"/>
    <property type="match status" value="1"/>
</dbReference>
<dbReference type="Proteomes" id="UP001500603">
    <property type="component" value="Unassembled WGS sequence"/>
</dbReference>
<keyword evidence="8" id="KW-1185">Reference proteome</keyword>
<comment type="similarity">
    <text evidence="1">Belongs to the LysR transcriptional regulatory family.</text>
</comment>
<dbReference type="Gene3D" id="3.40.190.10">
    <property type="entry name" value="Periplasmic binding protein-like II"/>
    <property type="match status" value="2"/>
</dbReference>
<evidence type="ECO:0000256" key="2">
    <source>
        <dbReference type="ARBA" id="ARBA00023015"/>
    </source>
</evidence>
<dbReference type="EMBL" id="BAABJM010000007">
    <property type="protein sequence ID" value="GAA5066472.1"/>
    <property type="molecule type" value="Genomic_DNA"/>
</dbReference>
<dbReference type="InterPro" id="IPR005119">
    <property type="entry name" value="LysR_subst-bd"/>
</dbReference>
<keyword evidence="5" id="KW-0804">Transcription</keyword>
<protein>
    <submittedName>
        <fullName evidence="7">LysR family transcriptional regulator</fullName>
    </submittedName>
</protein>
<sequence>MLHLRYFIAVAEELNFTRAATRLRLSPPPLSQRIKDLERQLGRELFIRSHHRVELTDAGQTLLPVAREIIQRFDAVSALVHESTGTRSHTVVLGIAPEVSVQLRTTVLGALAAHPDIAVRLHPAEGGRLLRSLHAGELDLALVTEPAAVHGIGSVRLECQPVGVVVASGIGFDGRACVRLEELAHLPYAPMGFDAGPMLLKSVEYTLRSIGAQRCSMIDASSPGGVAHVVATGQAFTIVGRCSGSKKVFADEQVLVLPLEGIDATVTTVAAWREDRVRDGGPLVGPVRTLRSLAAHRVPPESVDQNEPSRAVSKGSG</sequence>
<evidence type="ECO:0000313" key="7">
    <source>
        <dbReference type="EMBL" id="GAA5066472.1"/>
    </source>
</evidence>
<organism evidence="7 8">
    <name type="scientific">Nocardia callitridis</name>
    <dbReference type="NCBI Taxonomy" id="648753"/>
    <lineage>
        <taxon>Bacteria</taxon>
        <taxon>Bacillati</taxon>
        <taxon>Actinomycetota</taxon>
        <taxon>Actinomycetes</taxon>
        <taxon>Mycobacteriales</taxon>
        <taxon>Nocardiaceae</taxon>
        <taxon>Nocardia</taxon>
    </lineage>
</organism>
<dbReference type="InterPro" id="IPR036388">
    <property type="entry name" value="WH-like_DNA-bd_sf"/>
</dbReference>
<keyword evidence="3" id="KW-0238">DNA-binding</keyword>
<dbReference type="PROSITE" id="PS50931">
    <property type="entry name" value="HTH_LYSR"/>
    <property type="match status" value="1"/>
</dbReference>
<evidence type="ECO:0000313" key="8">
    <source>
        <dbReference type="Proteomes" id="UP001500603"/>
    </source>
</evidence>
<dbReference type="SUPFAM" id="SSF46785">
    <property type="entry name" value="Winged helix' DNA-binding domain"/>
    <property type="match status" value="1"/>
</dbReference>
<dbReference type="RefSeq" id="WP_345499199.1">
    <property type="nucleotide sequence ID" value="NZ_BAABJM010000007.1"/>
</dbReference>
<reference evidence="8" key="1">
    <citation type="journal article" date="2019" name="Int. J. Syst. Evol. Microbiol.">
        <title>The Global Catalogue of Microorganisms (GCM) 10K type strain sequencing project: providing services to taxonomists for standard genome sequencing and annotation.</title>
        <authorList>
            <consortium name="The Broad Institute Genomics Platform"/>
            <consortium name="The Broad Institute Genome Sequencing Center for Infectious Disease"/>
            <person name="Wu L."/>
            <person name="Ma J."/>
        </authorList>
    </citation>
    <scope>NUCLEOTIDE SEQUENCE [LARGE SCALE GENOMIC DNA]</scope>
    <source>
        <strain evidence="8">JCM 18298</strain>
    </source>
</reference>
<dbReference type="InterPro" id="IPR000847">
    <property type="entry name" value="LysR_HTH_N"/>
</dbReference>
<evidence type="ECO:0000256" key="4">
    <source>
        <dbReference type="ARBA" id="ARBA00023159"/>
    </source>
</evidence>
<comment type="caution">
    <text evidence="7">The sequence shown here is derived from an EMBL/GenBank/DDBJ whole genome shotgun (WGS) entry which is preliminary data.</text>
</comment>